<keyword evidence="1" id="KW-0880">Kelch repeat</keyword>
<dbReference type="Proteomes" id="UP000316714">
    <property type="component" value="Unassembled WGS sequence"/>
</dbReference>
<dbReference type="RefSeq" id="WP_197531354.1">
    <property type="nucleotide sequence ID" value="NZ_SIHJ01000001.1"/>
</dbReference>
<evidence type="ECO:0000313" key="4">
    <source>
        <dbReference type="EMBL" id="TWT37597.1"/>
    </source>
</evidence>
<dbReference type="EMBL" id="SIHJ01000001">
    <property type="protein sequence ID" value="TWT37597.1"/>
    <property type="molecule type" value="Genomic_DNA"/>
</dbReference>
<organism evidence="4 5">
    <name type="scientific">Posidoniimonas corsicana</name>
    <dbReference type="NCBI Taxonomy" id="1938618"/>
    <lineage>
        <taxon>Bacteria</taxon>
        <taxon>Pseudomonadati</taxon>
        <taxon>Planctomycetota</taxon>
        <taxon>Planctomycetia</taxon>
        <taxon>Pirellulales</taxon>
        <taxon>Lacipirellulaceae</taxon>
        <taxon>Posidoniimonas</taxon>
    </lineage>
</organism>
<keyword evidence="2" id="KW-0677">Repeat</keyword>
<reference evidence="4 5" key="1">
    <citation type="submission" date="2019-02" db="EMBL/GenBank/DDBJ databases">
        <title>Deep-cultivation of Planctomycetes and their phenomic and genomic characterization uncovers novel biology.</title>
        <authorList>
            <person name="Wiegand S."/>
            <person name="Jogler M."/>
            <person name="Boedeker C."/>
            <person name="Pinto D."/>
            <person name="Vollmers J."/>
            <person name="Rivas-Marin E."/>
            <person name="Kohn T."/>
            <person name="Peeters S.H."/>
            <person name="Heuer A."/>
            <person name="Rast P."/>
            <person name="Oberbeckmann S."/>
            <person name="Bunk B."/>
            <person name="Jeske O."/>
            <person name="Meyerdierks A."/>
            <person name="Storesund J.E."/>
            <person name="Kallscheuer N."/>
            <person name="Luecker S."/>
            <person name="Lage O.M."/>
            <person name="Pohl T."/>
            <person name="Merkel B.J."/>
            <person name="Hornburger P."/>
            <person name="Mueller R.-W."/>
            <person name="Bruemmer F."/>
            <person name="Labrenz M."/>
            <person name="Spormann A.M."/>
            <person name="Op Den Camp H."/>
            <person name="Overmann J."/>
            <person name="Amann R."/>
            <person name="Jetten M.S.M."/>
            <person name="Mascher T."/>
            <person name="Medema M.H."/>
            <person name="Devos D.P."/>
            <person name="Kaster A.-K."/>
            <person name="Ovreas L."/>
            <person name="Rohde M."/>
            <person name="Galperin M.Y."/>
            <person name="Jogler C."/>
        </authorList>
    </citation>
    <scope>NUCLEOTIDE SEQUENCE [LARGE SCALE GENOMIC DNA]</scope>
    <source>
        <strain evidence="4 5">KOR34</strain>
    </source>
</reference>
<feature type="chain" id="PRO_5023046517" evidence="3">
    <location>
        <begin position="28"/>
        <end position="541"/>
    </location>
</feature>
<dbReference type="InterPro" id="IPR006652">
    <property type="entry name" value="Kelch_1"/>
</dbReference>
<comment type="caution">
    <text evidence="4">The sequence shown here is derived from an EMBL/GenBank/DDBJ whole genome shotgun (WGS) entry which is preliminary data.</text>
</comment>
<keyword evidence="3" id="KW-0732">Signal</keyword>
<dbReference type="SMART" id="SM00612">
    <property type="entry name" value="Kelch"/>
    <property type="match status" value="2"/>
</dbReference>
<keyword evidence="4" id="KW-0413">Isomerase</keyword>
<protein>
    <submittedName>
        <fullName evidence="4">N-acetylneuraminate epimerase</fullName>
        <ecNumber evidence="4">5.1.3.24</ecNumber>
    </submittedName>
</protein>
<proteinExistence type="predicted"/>
<gene>
    <name evidence="4" type="primary">nanM</name>
    <name evidence="4" type="ORF">KOR34_25510</name>
</gene>
<keyword evidence="5" id="KW-1185">Reference proteome</keyword>
<dbReference type="EC" id="5.1.3.24" evidence="4"/>
<accession>A0A5C5VHY3</accession>
<dbReference type="PANTHER" id="PTHR45632:SF3">
    <property type="entry name" value="KELCH-LIKE PROTEIN 32"/>
    <property type="match status" value="1"/>
</dbReference>
<evidence type="ECO:0000256" key="2">
    <source>
        <dbReference type="ARBA" id="ARBA00022737"/>
    </source>
</evidence>
<dbReference type="AlphaFoldDB" id="A0A5C5VHY3"/>
<evidence type="ECO:0000256" key="3">
    <source>
        <dbReference type="SAM" id="SignalP"/>
    </source>
</evidence>
<evidence type="ECO:0000256" key="1">
    <source>
        <dbReference type="ARBA" id="ARBA00022441"/>
    </source>
</evidence>
<evidence type="ECO:0000313" key="5">
    <source>
        <dbReference type="Proteomes" id="UP000316714"/>
    </source>
</evidence>
<feature type="signal peptide" evidence="3">
    <location>
        <begin position="1"/>
        <end position="27"/>
    </location>
</feature>
<dbReference type="SUPFAM" id="SSF117281">
    <property type="entry name" value="Kelch motif"/>
    <property type="match status" value="1"/>
</dbReference>
<dbReference type="GO" id="GO:0016853">
    <property type="term" value="F:isomerase activity"/>
    <property type="evidence" value="ECO:0007669"/>
    <property type="project" value="UniProtKB-KW"/>
</dbReference>
<dbReference type="InterPro" id="IPR015915">
    <property type="entry name" value="Kelch-typ_b-propeller"/>
</dbReference>
<name>A0A5C5VHY3_9BACT</name>
<dbReference type="Pfam" id="PF24681">
    <property type="entry name" value="Kelch_KLHDC2_KLHL20_DRC7"/>
    <property type="match status" value="1"/>
</dbReference>
<sequence length="541" mass="57927" precursor="true">MLSLRSTLARRVLAAAAIALAPAATFAHFPWLTTDQDGHALMFFSEGIGERDYHTPECVAQAKVTTTGDAAQAVAMKPLEKEGFTGLRSDNKVGDAGLASTIEYGVYHGTMLRYEALHAALGDKAPKPSGDKQQTIAAQPWVDGDFLRLLVTWQGEPLPGAEVTMTDSRGEAVSASTNKRGVAKFPLPAEGEVGLMAGHTVKDTKGKFKDDDYTSESYYLTLTTSYAPQSKGSGATAESSYPELPAAIASFGAAVSDGWVYVYSGHTGTEHEHSRENLSKHFCRLKIDGGSEWESLPMQTTLQGLPLVEHGGKLYRIGGVHSRNAADEEEDMHSTDEFACFDPATGEWTALTPLPTPRSSHDAVVIGDTIFVVGGWQLAGESPGEWTDAGLSFDLNHPEAGWKPIAEPPFKRRALATAQLDGKVVVLGGMQEEQGVTNRVDAYDPSTDTWSELPALPGKPFSWFGVSAWNMGGVLYASGMQDDVYALGPGAEKWTKVGKVGAPRFFHRLLPAGDNSLLVVAGASTENGHVGTVEKIELDRQ</sequence>
<dbReference type="Gene3D" id="2.120.10.80">
    <property type="entry name" value="Kelch-type beta propeller"/>
    <property type="match status" value="2"/>
</dbReference>
<dbReference type="PANTHER" id="PTHR45632">
    <property type="entry name" value="LD33804P"/>
    <property type="match status" value="1"/>
</dbReference>